<comment type="function">
    <text evidence="5">ATP-dependent carboxylate-amine ligase which exhibits weak glutamate--cysteine ligase activity.</text>
</comment>
<organism evidence="6 7">
    <name type="scientific">Tengunoibacter tsumagoiensis</name>
    <dbReference type="NCBI Taxonomy" id="2014871"/>
    <lineage>
        <taxon>Bacteria</taxon>
        <taxon>Bacillati</taxon>
        <taxon>Chloroflexota</taxon>
        <taxon>Ktedonobacteria</taxon>
        <taxon>Ktedonobacterales</taxon>
        <taxon>Dictyobacteraceae</taxon>
        <taxon>Tengunoibacter</taxon>
    </lineage>
</organism>
<dbReference type="InterPro" id="IPR050141">
    <property type="entry name" value="GCL_type2/YbdK_subfam"/>
</dbReference>
<dbReference type="GO" id="GO:0004357">
    <property type="term" value="F:glutamate-cysteine ligase activity"/>
    <property type="evidence" value="ECO:0007669"/>
    <property type="project" value="UniProtKB-EC"/>
</dbReference>
<protein>
    <recommendedName>
        <fullName evidence="5">Putative glutamate--cysteine ligase 2</fullName>
        <ecNumber evidence="5">6.3.2.2</ecNumber>
    </recommendedName>
    <alternativeName>
        <fullName evidence="5">Gamma-glutamylcysteine synthetase 2</fullName>
        <shortName evidence="5">GCS 2</shortName>
        <shortName evidence="5">Gamma-GCS 2</shortName>
    </alternativeName>
</protein>
<dbReference type="InterPro" id="IPR006336">
    <property type="entry name" value="GCS2"/>
</dbReference>
<sequence length="370" mass="42161">MSSHSGVWTIGVEEEYQIIDLHTRALSSDAEALLKAMKAHPNITVQTELQRSQIEISTPICQNLSEVRTALCYARQNLIQQARTMNLGIAAAGTHPFSPWDEQILSPSSRYTVMEQKYQQLTREQVIFGCHIHVGCRDRDDAIQIANRARIWLAPLLALTANSPYWQGKDTGYTSFRTELWWRWPMAGPPAHFTTYADYQTLVQALVSNRSIDDSTHIYWDIRLSERFPTIEFRIMDVCLTVQETVMLTGIIRALVQTCYQQIHLQSCYAQTPTEILRNAHWRAARYGLEGELIDVSTNSLVAAPLLIKKLLDFVRPALEENGEWEEISTSVQTVLQMGNGATRQRQIYQKNSSMIDVVDFILKETAQIA</sequence>
<dbReference type="PANTHER" id="PTHR36510">
    <property type="entry name" value="GLUTAMATE--CYSTEINE LIGASE 2-RELATED"/>
    <property type="match status" value="1"/>
</dbReference>
<dbReference type="Proteomes" id="UP000287352">
    <property type="component" value="Unassembled WGS sequence"/>
</dbReference>
<dbReference type="InterPro" id="IPR014746">
    <property type="entry name" value="Gln_synth/guanido_kin_cat_dom"/>
</dbReference>
<dbReference type="EC" id="6.3.2.2" evidence="5"/>
<dbReference type="SUPFAM" id="SSF55931">
    <property type="entry name" value="Glutamine synthetase/guanido kinase"/>
    <property type="match status" value="1"/>
</dbReference>
<dbReference type="RefSeq" id="WP_126582250.1">
    <property type="nucleotide sequence ID" value="NZ_BIFR01000002.1"/>
</dbReference>
<keyword evidence="3 5" id="KW-0067">ATP-binding</keyword>
<accession>A0A402A6J2</accession>
<dbReference type="HAMAP" id="MF_01609">
    <property type="entry name" value="Glu_cys_ligase_2"/>
    <property type="match status" value="1"/>
</dbReference>
<evidence type="ECO:0000313" key="7">
    <source>
        <dbReference type="Proteomes" id="UP000287352"/>
    </source>
</evidence>
<evidence type="ECO:0000256" key="4">
    <source>
        <dbReference type="ARBA" id="ARBA00048819"/>
    </source>
</evidence>
<keyword evidence="1 5" id="KW-0436">Ligase</keyword>
<name>A0A402A6J2_9CHLR</name>
<dbReference type="Gene3D" id="3.30.590.20">
    <property type="match status" value="1"/>
</dbReference>
<dbReference type="AlphaFoldDB" id="A0A402A6J2"/>
<evidence type="ECO:0000256" key="3">
    <source>
        <dbReference type="ARBA" id="ARBA00022840"/>
    </source>
</evidence>
<gene>
    <name evidence="6" type="ORF">KTT_45680</name>
</gene>
<evidence type="ECO:0000256" key="1">
    <source>
        <dbReference type="ARBA" id="ARBA00022598"/>
    </source>
</evidence>
<reference evidence="7" key="1">
    <citation type="submission" date="2018-12" db="EMBL/GenBank/DDBJ databases">
        <title>Tengunoibacter tsumagoiensis gen. nov., sp. nov., Dictyobacter kobayashii sp. nov., D. alpinus sp. nov., and D. joshuensis sp. nov. and description of Dictyobacteraceae fam. nov. within the order Ktedonobacterales isolated from Tengu-no-mugimeshi.</title>
        <authorList>
            <person name="Wang C.M."/>
            <person name="Zheng Y."/>
            <person name="Sakai Y."/>
            <person name="Toyoda A."/>
            <person name="Minakuchi Y."/>
            <person name="Abe K."/>
            <person name="Yokota A."/>
            <person name="Yabe S."/>
        </authorList>
    </citation>
    <scope>NUCLEOTIDE SEQUENCE [LARGE SCALE GENOMIC DNA]</scope>
    <source>
        <strain evidence="7">Uno3</strain>
    </source>
</reference>
<comment type="caution">
    <text evidence="6">The sequence shown here is derived from an EMBL/GenBank/DDBJ whole genome shotgun (WGS) entry which is preliminary data.</text>
</comment>
<dbReference type="PANTHER" id="PTHR36510:SF1">
    <property type="entry name" value="GLUTAMATE--CYSTEINE LIGASE 2-RELATED"/>
    <property type="match status" value="1"/>
</dbReference>
<keyword evidence="7" id="KW-1185">Reference proteome</keyword>
<comment type="similarity">
    <text evidence="5">Belongs to the glutamate--cysteine ligase type 2 family. YbdK subfamily.</text>
</comment>
<proteinExistence type="inferred from homology"/>
<keyword evidence="2 5" id="KW-0547">Nucleotide-binding</keyword>
<dbReference type="GO" id="GO:0042398">
    <property type="term" value="P:modified amino acid biosynthetic process"/>
    <property type="evidence" value="ECO:0007669"/>
    <property type="project" value="InterPro"/>
</dbReference>
<evidence type="ECO:0000256" key="2">
    <source>
        <dbReference type="ARBA" id="ARBA00022741"/>
    </source>
</evidence>
<evidence type="ECO:0000256" key="5">
    <source>
        <dbReference type="HAMAP-Rule" id="MF_01609"/>
    </source>
</evidence>
<dbReference type="GO" id="GO:0005524">
    <property type="term" value="F:ATP binding"/>
    <property type="evidence" value="ECO:0007669"/>
    <property type="project" value="UniProtKB-KW"/>
</dbReference>
<evidence type="ECO:0000313" key="6">
    <source>
        <dbReference type="EMBL" id="GCE14709.1"/>
    </source>
</evidence>
<comment type="catalytic activity">
    <reaction evidence="4 5">
        <text>L-cysteine + L-glutamate + ATP = gamma-L-glutamyl-L-cysteine + ADP + phosphate + H(+)</text>
        <dbReference type="Rhea" id="RHEA:13285"/>
        <dbReference type="ChEBI" id="CHEBI:15378"/>
        <dbReference type="ChEBI" id="CHEBI:29985"/>
        <dbReference type="ChEBI" id="CHEBI:30616"/>
        <dbReference type="ChEBI" id="CHEBI:35235"/>
        <dbReference type="ChEBI" id="CHEBI:43474"/>
        <dbReference type="ChEBI" id="CHEBI:58173"/>
        <dbReference type="ChEBI" id="CHEBI:456216"/>
        <dbReference type="EC" id="6.3.2.2"/>
    </reaction>
</comment>
<dbReference type="NCBIfam" id="NF010041">
    <property type="entry name" value="PRK13517.1-1"/>
    <property type="match status" value="1"/>
</dbReference>
<dbReference type="InterPro" id="IPR011793">
    <property type="entry name" value="YbdK"/>
</dbReference>
<dbReference type="NCBIfam" id="TIGR02050">
    <property type="entry name" value="gshA_cyan_rel"/>
    <property type="match status" value="1"/>
</dbReference>
<dbReference type="Pfam" id="PF04107">
    <property type="entry name" value="GCS2"/>
    <property type="match status" value="1"/>
</dbReference>
<dbReference type="OrthoDB" id="9769628at2"/>
<dbReference type="EMBL" id="BIFR01000002">
    <property type="protein sequence ID" value="GCE14709.1"/>
    <property type="molecule type" value="Genomic_DNA"/>
</dbReference>